<organism evidence="11 12">
    <name type="scientific">Friedmanniomyces simplex</name>
    <dbReference type="NCBI Taxonomy" id="329884"/>
    <lineage>
        <taxon>Eukaryota</taxon>
        <taxon>Fungi</taxon>
        <taxon>Dikarya</taxon>
        <taxon>Ascomycota</taxon>
        <taxon>Pezizomycotina</taxon>
        <taxon>Dothideomycetes</taxon>
        <taxon>Dothideomycetidae</taxon>
        <taxon>Mycosphaerellales</taxon>
        <taxon>Teratosphaeriaceae</taxon>
        <taxon>Friedmanniomyces</taxon>
    </lineage>
</organism>
<feature type="region of interest" description="Disordered" evidence="9">
    <location>
        <begin position="2104"/>
        <end position="2135"/>
    </location>
</feature>
<evidence type="ECO:0000256" key="2">
    <source>
        <dbReference type="ARBA" id="ARBA00010378"/>
    </source>
</evidence>
<feature type="compositionally biased region" description="Low complexity" evidence="9">
    <location>
        <begin position="2104"/>
        <end position="2117"/>
    </location>
</feature>
<dbReference type="Pfam" id="PF17866">
    <property type="entry name" value="AAA_lid_6"/>
    <property type="match status" value="1"/>
</dbReference>
<keyword evidence="4" id="KW-0378">Hydrolase</keyword>
<dbReference type="Gene3D" id="1.10.8.60">
    <property type="match status" value="2"/>
</dbReference>
<dbReference type="GO" id="GO:0005524">
    <property type="term" value="F:ATP binding"/>
    <property type="evidence" value="ECO:0007669"/>
    <property type="project" value="UniProtKB-KW"/>
</dbReference>
<keyword evidence="5" id="KW-0067">ATP-binding</keyword>
<evidence type="ECO:0000256" key="7">
    <source>
        <dbReference type="ARBA" id="ARBA00023274"/>
    </source>
</evidence>
<evidence type="ECO:0000256" key="9">
    <source>
        <dbReference type="SAM" id="MobiDB-lite"/>
    </source>
</evidence>
<feature type="region of interest" description="Disordered" evidence="9">
    <location>
        <begin position="2066"/>
        <end position="2091"/>
    </location>
</feature>
<dbReference type="Proteomes" id="UP000309340">
    <property type="component" value="Unassembled WGS sequence"/>
</dbReference>
<feature type="region of interest" description="Disordered" evidence="9">
    <location>
        <begin position="2330"/>
        <end position="2350"/>
    </location>
</feature>
<dbReference type="PANTHER" id="PTHR43392">
    <property type="entry name" value="AAA-TYPE ATPASE FAMILY PROTEIN / ANKYRIN REPEAT FAMILY PROTEIN"/>
    <property type="match status" value="1"/>
</dbReference>
<dbReference type="FunFam" id="3.40.50.300:FF:001660">
    <property type="entry name" value="NF-X1 finger and helicase protein, putative"/>
    <property type="match status" value="1"/>
</dbReference>
<dbReference type="InterPro" id="IPR000554">
    <property type="entry name" value="Ribosomal_eS7"/>
</dbReference>
<dbReference type="CDD" id="cd18808">
    <property type="entry name" value="SF1_C_Upf1"/>
    <property type="match status" value="1"/>
</dbReference>
<dbReference type="GO" id="GO:1990904">
    <property type="term" value="C:ribonucleoprotein complex"/>
    <property type="evidence" value="ECO:0007669"/>
    <property type="project" value="UniProtKB-KW"/>
</dbReference>
<keyword evidence="3" id="KW-0547">Nucleotide-binding</keyword>
<dbReference type="Pfam" id="PF00004">
    <property type="entry name" value="AAA"/>
    <property type="match status" value="3"/>
</dbReference>
<evidence type="ECO:0000313" key="11">
    <source>
        <dbReference type="EMBL" id="TKA81325.1"/>
    </source>
</evidence>
<protein>
    <recommendedName>
        <fullName evidence="10">AAA+ ATPase domain-containing protein</fullName>
    </recommendedName>
</protein>
<gene>
    <name evidence="11" type="ORF">B0A55_02773</name>
</gene>
<dbReference type="Gene3D" id="3.40.50.300">
    <property type="entry name" value="P-loop containing nucleotide triphosphate hydrolases"/>
    <property type="match status" value="5"/>
</dbReference>
<evidence type="ECO:0000256" key="8">
    <source>
        <dbReference type="SAM" id="Coils"/>
    </source>
</evidence>
<dbReference type="InterPro" id="IPR041679">
    <property type="entry name" value="DNA2/NAM7-like_C"/>
</dbReference>
<dbReference type="GO" id="GO:0003735">
    <property type="term" value="F:structural constituent of ribosome"/>
    <property type="evidence" value="ECO:0007669"/>
    <property type="project" value="InterPro"/>
</dbReference>
<comment type="similarity">
    <text evidence="2">Belongs to the CbxX/CfxQ family.</text>
</comment>
<dbReference type="InterPro" id="IPR041627">
    <property type="entry name" value="AAA_lid_6"/>
</dbReference>
<feature type="compositionally biased region" description="Low complexity" evidence="9">
    <location>
        <begin position="1184"/>
        <end position="1195"/>
    </location>
</feature>
<dbReference type="GO" id="GO:0005840">
    <property type="term" value="C:ribosome"/>
    <property type="evidence" value="ECO:0007669"/>
    <property type="project" value="UniProtKB-KW"/>
</dbReference>
<dbReference type="PRINTS" id="PR00819">
    <property type="entry name" value="CBXCFQXSUPER"/>
</dbReference>
<comment type="similarity">
    <text evidence="1">Belongs to the eukaryotic ribosomal protein eS7 family.</text>
</comment>
<dbReference type="InterPro" id="IPR000641">
    <property type="entry name" value="CbxX/CfxQ"/>
</dbReference>
<dbReference type="Pfam" id="PF01251">
    <property type="entry name" value="Ribosomal_S7e"/>
    <property type="match status" value="1"/>
</dbReference>
<keyword evidence="6" id="KW-0689">Ribosomal protein</keyword>
<dbReference type="Pfam" id="PF13086">
    <property type="entry name" value="AAA_11"/>
    <property type="match status" value="1"/>
</dbReference>
<evidence type="ECO:0000313" key="12">
    <source>
        <dbReference type="Proteomes" id="UP000309340"/>
    </source>
</evidence>
<evidence type="ECO:0000259" key="10">
    <source>
        <dbReference type="SMART" id="SM00382"/>
    </source>
</evidence>
<dbReference type="GO" id="GO:0006412">
    <property type="term" value="P:translation"/>
    <property type="evidence" value="ECO:0007669"/>
    <property type="project" value="InterPro"/>
</dbReference>
<dbReference type="CDD" id="cd17936">
    <property type="entry name" value="EEXXEc_NFX1"/>
    <property type="match status" value="1"/>
</dbReference>
<dbReference type="PROSITE" id="PS00948">
    <property type="entry name" value="RIBOSOMAL_S7E"/>
    <property type="match status" value="1"/>
</dbReference>
<proteinExistence type="inferred from homology"/>
<dbReference type="InterPro" id="IPR027417">
    <property type="entry name" value="P-loop_NTPase"/>
</dbReference>
<dbReference type="InterPro" id="IPR041677">
    <property type="entry name" value="DNA2/NAM7_AAA_11"/>
</dbReference>
<dbReference type="EMBL" id="NAJQ01000053">
    <property type="protein sequence ID" value="TKA81325.1"/>
    <property type="molecule type" value="Genomic_DNA"/>
</dbReference>
<dbReference type="InterPro" id="IPR003959">
    <property type="entry name" value="ATPase_AAA_core"/>
</dbReference>
<feature type="compositionally biased region" description="Basic and acidic residues" evidence="9">
    <location>
        <begin position="1213"/>
        <end position="1227"/>
    </location>
</feature>
<dbReference type="SUPFAM" id="SSF52540">
    <property type="entry name" value="P-loop containing nucleoside triphosphate hydrolases"/>
    <property type="match status" value="4"/>
</dbReference>
<dbReference type="InterPro" id="IPR047861">
    <property type="entry name" value="Ribosomal_eS7_CS"/>
</dbReference>
<sequence>MASSSGMEQSASSRTARLSKLFDGYVKGKRAARTANDGKLLLEAICDRDDATGCIEQLVGSSNAIDALKVSLRFDNSPGFINSSFTNFTQYLQDPVIKQLCNGMLYKQLLMVITQPPTLWQAIVQAHQSKQLEHQAELAFATLLLDLLSCIDRPPIDVTNTARDVTSQQSLLTSEHHDVRALGYRIQHIQHALSTNVKTSIYGPGGRHDNDFADYRQIAICPTADELLSKQQPFLRRADAVYETALESRVGVHLDNQFRLLREDFLAELRDDLGFAQGKNKSRRTSTRLRGLTLVGGHYGTGRAKNPFALTLSFSQGAQHFAEMDGKQRKVYLKDTPRFLKHQSLGVLLDRKEVVGFATVSRVEDLLLRDPPVIALQMSSRAALETYLATLKTSDNDGLGLEFALVDTPIWAYQPVLSCLQSKLELPLWDLLLATRHADSAQPVPHSSVAPLELADDVENEGGRDLHRLLSLRQRVNLDESQTLSLLAGLRQSVSLIQGPPGTGKSFLGALLAKALHDFTEETILVICFTNHALDQFLGDLLDVGIAPESMVRLGSKSSSRTKQFSLSELPGARSQAIWNIINRLDGEADAQQNVLDELISDFVDFKPSTGSIIDLLEFSEHDSDFYDALQTPQLDDGETMVGKKGKKVGPQYLFDQWSGGHDAGAFGEMIAPEHAHVWQLDKESRLRKLRGWQYEILQDLVTGIGAAVDGFSITESELREVRGQRDGDIIKQRRIVACTTTAAAKYIKQLQNASPGIILVEEAGEILESHVLTAMTPSTKQLILIGDHQQLRPKVNNHQLTVERGKGYDLNRSLFERLVKAGFPHTTLHQQHRMCPEISSLVKKLAYPHLVDAPGTMQRETLRGIRHRVVFIDHHHSERKSDLTDRRDEAPSVSKQNPFEGAMVLKIVRYLAQQGYGTNDQVVLTPYLGQLSLLRGELARENDPILNDLDSFDLIRAGVVPSASAAASRERIRLSTIDNYQGEESDVVIVSLTRSNADGDIGFMASPERLNILLSRARKALIIIGDSKTFLASRKGAPVWEPLITMLAERNSIFDGLPARCEQHPSTEMILGKPQDFDEKYPEGATLGGAKLACGLHRQQRNLQLEQKRQDLQAAYAQKLAAIQVEIDDTRQKVRERREAHEREDVLRQRQRDLDHVRARATLQQQKDTGSQKPRPSGPVQGPPSASTRPPSTTGQINSEELLGVDASQPSRSEETAVDSDDHMDKPSSQARADWEDQKEIEGASNQSLDTLMGMIGLENVKCHFLDIKARVDIAVRQSTDVKKVRLGKTTVARLYAEFLTSIGALPGSHFVETTGSTLTNEGVQGCKKMLDDMLKEGGGAIFIDEAYQFTNKNSGGSAVLDFLLAEVENLTGKVVFILAGYDKQMESFFAHNPGIPSRFPYQIRFADYEDSELLAILTYGVEKQYEGRMKLEGGARGLYARILARRIGRGRGKVGFGNARAVENALSIVYSRQAKRLRAQRRAGSLPDDFLLTQTDIIGPEPSDVLSSNAIWKKLQGMVGLKSVKESVQALFNSISFNYGQELAEQPLVDFSLNKVFLGSPGTGKTTVAKMYGRILANIGMLSNGEVIVKTPADFVGSVLGGSEANTKGILDAAIGKVLVIDEAYGLSPGSGGGTADPFRTAVIDTIVAEVQNVPGDDRCVLLLGYKEQMETMMQNVNPGLRRRFSPDSGFVFDDFDDAEMAVIFDNKLKASGFKDTPKAREVALDMLQRARNRPNFGNAGEIDNLMNDTKLRQQKRVSHEGYAAAMVLEAHDFDPDHERGERATTNVAMLFQDVVGCDGIVAQLQGYQQVAANMKACGMDPRDQLPFTFLFRGPPGTGKTTTARRMGKVYYDMGFLAKAEVVECSAKDLIGEHVGQTGPKAQKLVESALGKVLFVDEAYRLSEGMFAKEAIGELVDCVTKPQFFQKVVVILAGYEHDMNRLMDVNPGLSSRFPETVDFRCMTTGESFVLLKQLFAKKKQIDSAVLSSATECFREQVLASMERLCALSNFASARDVQTLAKNILRKLMQTAKPTKDTMSLPESLVIDEIDAMVLERSQRAKAAGSLAMSDAVPMQSAPRTREPQAPANNTTAILTRRIETAQEQEQAAGAGVATQPEDKPSDSPDGPGGGRLVVRDAGVSDAVWSQLQQDKLKEEEEQREIIRLQEEEARLKAWLKNCADAKRQHELAKLAEIERKRKALEEKKKQEERMKQKLVQLGCCPMSQQALNKIAPNSPSRQNPSEIETSIATALYELETNIPDMRGALRPLQFVSAREIEVGHGRKAIVIFVPVPLLVGWHRSQQRLTRELEKKFSDRHILIIASRRILPRPKRSARARTSQKQKRPRSRTLTAVHDAILGDLVYPVEIVGKRVRTREDGSKILKVVLDEKERGGVDYRLDTYSEVYKRLTGKGVNFEFPQSGGEY</sequence>
<feature type="compositionally biased region" description="Basic and acidic residues" evidence="9">
    <location>
        <begin position="1135"/>
        <end position="1159"/>
    </location>
</feature>
<evidence type="ECO:0000256" key="6">
    <source>
        <dbReference type="ARBA" id="ARBA00022980"/>
    </source>
</evidence>
<evidence type="ECO:0000256" key="1">
    <source>
        <dbReference type="ARBA" id="ARBA00007820"/>
    </source>
</evidence>
<feature type="region of interest" description="Disordered" evidence="9">
    <location>
        <begin position="1135"/>
        <end position="1243"/>
    </location>
</feature>
<name>A0A4U0Y1C5_9PEZI</name>
<feature type="domain" description="AAA+ ATPase" evidence="10">
    <location>
        <begin position="1284"/>
        <end position="1411"/>
    </location>
</feature>
<feature type="compositionally biased region" description="Basic residues" evidence="9">
    <location>
        <begin position="2330"/>
        <end position="2348"/>
    </location>
</feature>
<evidence type="ECO:0000256" key="4">
    <source>
        <dbReference type="ARBA" id="ARBA00022806"/>
    </source>
</evidence>
<dbReference type="SMART" id="SM00382">
    <property type="entry name" value="AAA"/>
    <property type="match status" value="4"/>
</dbReference>
<dbReference type="OrthoDB" id="2423195at2759"/>
<keyword evidence="12" id="KW-1185">Reference proteome</keyword>
<keyword evidence="4" id="KW-0347">Helicase</keyword>
<dbReference type="CDD" id="cd00009">
    <property type="entry name" value="AAA"/>
    <property type="match status" value="2"/>
</dbReference>
<keyword evidence="8" id="KW-0175">Coiled coil</keyword>
<feature type="domain" description="AAA+ ATPase" evidence="10">
    <location>
        <begin position="1828"/>
        <end position="1965"/>
    </location>
</feature>
<dbReference type="InterPro" id="IPR047187">
    <property type="entry name" value="SF1_C_Upf1"/>
</dbReference>
<feature type="coiled-coil region" evidence="8">
    <location>
        <begin position="2149"/>
        <end position="2219"/>
    </location>
</feature>
<dbReference type="FunFam" id="3.40.50.300:FF:000216">
    <property type="entry name" value="Type VII secretion ATPase EccA"/>
    <property type="match status" value="2"/>
</dbReference>
<feature type="domain" description="AAA+ ATPase" evidence="10">
    <location>
        <begin position="1553"/>
        <end position="1796"/>
    </location>
</feature>
<reference evidence="11 12" key="1">
    <citation type="submission" date="2017-03" db="EMBL/GenBank/DDBJ databases">
        <title>Genomes of endolithic fungi from Antarctica.</title>
        <authorList>
            <person name="Coleine C."/>
            <person name="Masonjones S."/>
            <person name="Stajich J.E."/>
        </authorList>
    </citation>
    <scope>NUCLEOTIDE SEQUENCE [LARGE SCALE GENOMIC DNA]</scope>
    <source>
        <strain evidence="11 12">CCFEE 5184</strain>
    </source>
</reference>
<dbReference type="PANTHER" id="PTHR43392:SF2">
    <property type="entry name" value="AAA-TYPE ATPASE FAMILY PROTEIN _ ANKYRIN REPEAT FAMILY PROTEIN"/>
    <property type="match status" value="1"/>
</dbReference>
<dbReference type="InterPro" id="IPR050773">
    <property type="entry name" value="CbxX/CfxQ_RuBisCO_ESX"/>
</dbReference>
<comment type="caution">
    <text evidence="11">The sequence shown here is derived from an EMBL/GenBank/DDBJ whole genome shotgun (WGS) entry which is preliminary data.</text>
</comment>
<dbReference type="GO" id="GO:0004386">
    <property type="term" value="F:helicase activity"/>
    <property type="evidence" value="ECO:0007669"/>
    <property type="project" value="InterPro"/>
</dbReference>
<dbReference type="FunFam" id="1.10.8.60:FF:000160">
    <property type="entry name" value="WGS project CABT00000000 data, contig 2.55"/>
    <property type="match status" value="1"/>
</dbReference>
<dbReference type="Pfam" id="PF13087">
    <property type="entry name" value="AAA_12"/>
    <property type="match status" value="1"/>
</dbReference>
<feature type="compositionally biased region" description="Basic and acidic residues" evidence="9">
    <location>
        <begin position="1234"/>
        <end position="1243"/>
    </location>
</feature>
<feature type="compositionally biased region" description="Polar residues" evidence="9">
    <location>
        <begin position="1163"/>
        <end position="1175"/>
    </location>
</feature>
<evidence type="ECO:0000256" key="3">
    <source>
        <dbReference type="ARBA" id="ARBA00022741"/>
    </source>
</evidence>
<evidence type="ECO:0000256" key="5">
    <source>
        <dbReference type="ARBA" id="ARBA00022840"/>
    </source>
</evidence>
<accession>A0A4U0Y1C5</accession>
<feature type="domain" description="AAA+ ATPase" evidence="10">
    <location>
        <begin position="491"/>
        <end position="797"/>
    </location>
</feature>
<dbReference type="InterPro" id="IPR003593">
    <property type="entry name" value="AAA+_ATPase"/>
</dbReference>
<dbReference type="GO" id="GO:0016887">
    <property type="term" value="F:ATP hydrolysis activity"/>
    <property type="evidence" value="ECO:0007669"/>
    <property type="project" value="InterPro"/>
</dbReference>
<keyword evidence="7" id="KW-0687">Ribonucleoprotein</keyword>